<dbReference type="EMBL" id="LXLX01000102">
    <property type="protein sequence ID" value="OFD87063.1"/>
    <property type="molecule type" value="Genomic_DNA"/>
</dbReference>
<feature type="compositionally biased region" description="Polar residues" evidence="1">
    <location>
        <begin position="47"/>
        <end position="58"/>
    </location>
</feature>
<sequence length="134" mass="15189">MQVRENAKKVGIGTGVYIKQENEKKKLLTPPAPPSNQEEYHGEIHSQPKSTPDASSDLSPVKEERYEKQEHKELKQSKEQQPKQIKENNGRGYMQENKESQQENSGNINENNGPKNENKNVPATQHQGNGKKNT</sequence>
<feature type="region of interest" description="Disordered" evidence="1">
    <location>
        <begin position="1"/>
        <end position="134"/>
    </location>
</feature>
<name>A0A1D3MXH2_BACMY</name>
<feature type="compositionally biased region" description="Polar residues" evidence="1">
    <location>
        <begin position="121"/>
        <end position="134"/>
    </location>
</feature>
<evidence type="ECO:0000256" key="1">
    <source>
        <dbReference type="SAM" id="MobiDB-lite"/>
    </source>
</evidence>
<proteinExistence type="predicted"/>
<protein>
    <submittedName>
        <fullName evidence="2">Uncharacterized protein</fullName>
    </submittedName>
</protein>
<feature type="compositionally biased region" description="Basic and acidic residues" evidence="1">
    <location>
        <begin position="60"/>
        <end position="89"/>
    </location>
</feature>
<accession>A0A1D3MXH2</accession>
<gene>
    <name evidence="2" type="ORF">BWGOE11_57600</name>
</gene>
<dbReference type="PATRIC" id="fig|86662.28.peg.5943"/>
<feature type="compositionally biased region" description="Low complexity" evidence="1">
    <location>
        <begin position="102"/>
        <end position="115"/>
    </location>
</feature>
<dbReference type="Proteomes" id="UP000175835">
    <property type="component" value="Unassembled WGS sequence"/>
</dbReference>
<organism evidence="2 3">
    <name type="scientific">Bacillus mycoides</name>
    <dbReference type="NCBI Taxonomy" id="1405"/>
    <lineage>
        <taxon>Bacteria</taxon>
        <taxon>Bacillati</taxon>
        <taxon>Bacillota</taxon>
        <taxon>Bacilli</taxon>
        <taxon>Bacillales</taxon>
        <taxon>Bacillaceae</taxon>
        <taxon>Bacillus</taxon>
        <taxon>Bacillus cereus group</taxon>
    </lineage>
</organism>
<comment type="caution">
    <text evidence="2">The sequence shown here is derived from an EMBL/GenBank/DDBJ whole genome shotgun (WGS) entry which is preliminary data.</text>
</comment>
<dbReference type="AlphaFoldDB" id="A0A1D3MXH2"/>
<reference evidence="2 3" key="1">
    <citation type="submission" date="2016-05" db="EMBL/GenBank/DDBJ databases">
        <title>Bacillus thuringiensis and Bacillus weihenstephanensis as novel biocontrol agents of wilt causing Verticillium species.</title>
        <authorList>
            <person name="Hollensteiner J."/>
            <person name="Wemheuer F."/>
            <person name="Harting R."/>
            <person name="Kolarzyk A."/>
            <person name="Diaz-Valerio S."/>
            <person name="Poehlein A."/>
            <person name="Brzuszkiewicz E."/>
            <person name="Nesemann K."/>
            <person name="Braus-Stromeyer S."/>
            <person name="Braus G."/>
            <person name="Daniel R."/>
            <person name="Liesegang H."/>
        </authorList>
    </citation>
    <scope>NUCLEOTIDE SEQUENCE [LARGE SCALE GENOMIC DNA]</scope>
    <source>
        <strain evidence="2 3">GOE11</strain>
    </source>
</reference>
<evidence type="ECO:0000313" key="2">
    <source>
        <dbReference type="EMBL" id="OFD87063.1"/>
    </source>
</evidence>
<evidence type="ECO:0000313" key="3">
    <source>
        <dbReference type="Proteomes" id="UP000175835"/>
    </source>
</evidence>